<organism evidence="1 2">
    <name type="scientific">Cricetulus griseus</name>
    <name type="common">Chinese hamster</name>
    <name type="synonym">Cricetulus barabensis griseus</name>
    <dbReference type="NCBI Taxonomy" id="10029"/>
    <lineage>
        <taxon>Eukaryota</taxon>
        <taxon>Metazoa</taxon>
        <taxon>Chordata</taxon>
        <taxon>Craniata</taxon>
        <taxon>Vertebrata</taxon>
        <taxon>Euteleostomi</taxon>
        <taxon>Mammalia</taxon>
        <taxon>Eutheria</taxon>
        <taxon>Euarchontoglires</taxon>
        <taxon>Glires</taxon>
        <taxon>Rodentia</taxon>
        <taxon>Myomorpha</taxon>
        <taxon>Muroidea</taxon>
        <taxon>Cricetidae</taxon>
        <taxon>Cricetinae</taxon>
        <taxon>Cricetulus</taxon>
    </lineage>
</organism>
<dbReference type="PANTHER" id="PTHR28450">
    <property type="entry name" value="FANCONI ANEMIA GROUP B PROTEIN"/>
    <property type="match status" value="1"/>
</dbReference>
<evidence type="ECO:0000313" key="1">
    <source>
        <dbReference type="Ensembl" id="ENSCGRP00001003711.1"/>
    </source>
</evidence>
<dbReference type="GO" id="GO:0043240">
    <property type="term" value="C:Fanconi anaemia nuclear complex"/>
    <property type="evidence" value="ECO:0007669"/>
    <property type="project" value="Ensembl"/>
</dbReference>
<proteinExistence type="predicted"/>
<dbReference type="Proteomes" id="UP000694386">
    <property type="component" value="Unplaced"/>
</dbReference>
<dbReference type="InterPro" id="IPR033333">
    <property type="entry name" value="FANCB"/>
</dbReference>
<dbReference type="GO" id="GO:1905168">
    <property type="term" value="P:positive regulation of double-strand break repair via homologous recombination"/>
    <property type="evidence" value="ECO:0007669"/>
    <property type="project" value="TreeGrafter"/>
</dbReference>
<sequence length="854" mass="97541">AKCLCYNGEILVFYLSKGDFEMPTDTSVLYVKRMAYDRETGTFVLISKGFLIIKEKASDLKILCCKCVSDFRTRINLPCILIQYKKYNSGAFKYYILFLHNSNKFEKYLSFKLNHALDESLKIFDGPIVLWQYLNKFFYISSQIGKVTNISVNLSSIEWVGEVENFGLIFLGLPEPPEAKCTHKLSESDYEFSNSTLCAYALTTQEILSNSYLIPLAYSNVITHVHVCAAEMVDDKLRMSLIALTRKNQLVLFQDGIPVRVCQLPFLDPCSVQILDSGKENRYFIVSFNSKACAVSEKKFKVVAKWKQVSIILTNDFLGVGTDQVLVIFEDVLNTDQLTSFAITDLIRITYSTEPLNCSQEPYPEDEHENYYLVLPALEAQLKASIVFLNKLQKHISFKDEFIVNSWKDFLNSIYGKVHSMSSNEEVKRLELITYFNILVIKDCVVPFCDEDENSIHTPEENLSENFQEPKHIVEQTWCRVLDDDLVVGVKVTSLKISPNEMTLSLIMNQGNRSSFQLTKCQSQVTRLSMNSFPEAYLMPVETGPDIKRIKLTSSSKEEENSFCGQSPKAESTHVITAVTSLSPHLVFNKLCCTLLLNISDRDNGENSVHDCMVCDNLEFNLQDLFSMNHLLAFPEKESIEHMEDLLSLLAVLHKYCFHVTSPTGALNLMKVCLLKHMKCEIINGFREIYLYKKHQNYGTLFSWEPRTTFEGILTVYCRNQGVLFQCLDHIIKFLPEICFFKYLKLGNEDFIINNLSSTLEKELVTFCSLSTSAFEYVRDGFMHQCQTSKTNSCATTASEGMDKICLHKQEVQREKVIQDLNLKVNGCSYVEMTLALAETQLKSDLNVVKLTNL</sequence>
<dbReference type="GO" id="GO:2000042">
    <property type="term" value="P:negative regulation of double-strand break repair via homologous recombination"/>
    <property type="evidence" value="ECO:0007669"/>
    <property type="project" value="TreeGrafter"/>
</dbReference>
<reference evidence="1" key="1">
    <citation type="submission" date="2025-08" db="UniProtKB">
        <authorList>
            <consortium name="Ensembl"/>
        </authorList>
    </citation>
    <scope>IDENTIFICATION</scope>
</reference>
<dbReference type="PANTHER" id="PTHR28450:SF1">
    <property type="entry name" value="FANCONI ANEMIA GROUP B PROTEIN"/>
    <property type="match status" value="1"/>
</dbReference>
<dbReference type="GO" id="GO:1990414">
    <property type="term" value="P:replication-born double-strand break repair via sister chromatid exchange"/>
    <property type="evidence" value="ECO:0007669"/>
    <property type="project" value="TreeGrafter"/>
</dbReference>
<name>A0A8C2LIQ9_CRIGR</name>
<reference evidence="1" key="2">
    <citation type="submission" date="2025-09" db="UniProtKB">
        <authorList>
            <consortium name="Ensembl"/>
        </authorList>
    </citation>
    <scope>IDENTIFICATION</scope>
</reference>
<accession>A0A8C2LIQ9</accession>
<protein>
    <submittedName>
        <fullName evidence="1">Fanconi anemia, complementation group B</fullName>
    </submittedName>
</protein>
<dbReference type="GO" id="GO:0000785">
    <property type="term" value="C:chromatin"/>
    <property type="evidence" value="ECO:0007669"/>
    <property type="project" value="Ensembl"/>
</dbReference>
<evidence type="ECO:0000313" key="2">
    <source>
        <dbReference type="Proteomes" id="UP000694386"/>
    </source>
</evidence>
<dbReference type="GO" id="GO:0036297">
    <property type="term" value="P:interstrand cross-link repair"/>
    <property type="evidence" value="ECO:0007669"/>
    <property type="project" value="InterPro"/>
</dbReference>
<dbReference type="AlphaFoldDB" id="A0A8C2LIQ9"/>
<dbReference type="Ensembl" id="ENSCGRT00001005418.1">
    <property type="protein sequence ID" value="ENSCGRP00001003711.1"/>
    <property type="gene ID" value="ENSCGRG00001004555.1"/>
</dbReference>